<dbReference type="EMBL" id="CP054719">
    <property type="protein sequence ID" value="QOL19260.1"/>
    <property type="molecule type" value="Genomic_DNA"/>
</dbReference>
<evidence type="ECO:0000256" key="4">
    <source>
        <dbReference type="ARBA" id="ARBA00022723"/>
    </source>
</evidence>
<dbReference type="EC" id="2.5.1.84" evidence="7"/>
<dbReference type="InterPro" id="IPR033749">
    <property type="entry name" value="Polyprenyl_synt_CS"/>
</dbReference>
<dbReference type="PANTHER" id="PTHR12001:SF69">
    <property type="entry name" value="ALL TRANS-POLYPRENYL-DIPHOSPHATE SYNTHASE PDSS1"/>
    <property type="match status" value="1"/>
</dbReference>
<dbReference type="PROSITE" id="PS00444">
    <property type="entry name" value="POLYPRENYL_SYNTHASE_2"/>
    <property type="match status" value="1"/>
</dbReference>
<dbReference type="Gene3D" id="1.10.600.10">
    <property type="entry name" value="Farnesyl Diphosphate Synthase"/>
    <property type="match status" value="1"/>
</dbReference>
<comment type="cofactor">
    <cofactor evidence="1">
        <name>Mg(2+)</name>
        <dbReference type="ChEBI" id="CHEBI:18420"/>
    </cofactor>
</comment>
<keyword evidence="4" id="KW-0479">Metal-binding</keyword>
<dbReference type="GO" id="GO:0046872">
    <property type="term" value="F:metal ion binding"/>
    <property type="evidence" value="ECO:0007669"/>
    <property type="project" value="UniProtKB-KW"/>
</dbReference>
<dbReference type="GO" id="GO:0052923">
    <property type="term" value="F:all-trans-nonaprenyl-diphosphate synthase (geranyl-diphosphate specific) activity"/>
    <property type="evidence" value="ECO:0007669"/>
    <property type="project" value="UniProtKB-EC"/>
</dbReference>
<dbReference type="InterPro" id="IPR008949">
    <property type="entry name" value="Isoprenoid_synthase_dom_sf"/>
</dbReference>
<organism evidence="7 8">
    <name type="scientific">Candidatus Bodocaedibacter vickermanii</name>
    <dbReference type="NCBI Taxonomy" id="2741701"/>
    <lineage>
        <taxon>Bacteria</taxon>
        <taxon>Pseudomonadati</taxon>
        <taxon>Pseudomonadota</taxon>
        <taxon>Alphaproteobacteria</taxon>
        <taxon>Holosporales</taxon>
        <taxon>Candidatus Paracaedibacteraceae</taxon>
        <taxon>Candidatus Bodocaedibacter</taxon>
    </lineage>
</organism>
<dbReference type="SUPFAM" id="SSF48576">
    <property type="entry name" value="Terpenoid synthases"/>
    <property type="match status" value="1"/>
</dbReference>
<dbReference type="KEGG" id="pbal:CPBP_00007"/>
<evidence type="ECO:0000313" key="8">
    <source>
        <dbReference type="Proteomes" id="UP000594001"/>
    </source>
</evidence>
<dbReference type="RefSeq" id="WP_350332018.1">
    <property type="nucleotide sequence ID" value="NZ_CP054719.1"/>
</dbReference>
<evidence type="ECO:0000256" key="6">
    <source>
        <dbReference type="RuleBase" id="RU004466"/>
    </source>
</evidence>
<gene>
    <name evidence="7" type="primary">sdsA</name>
    <name evidence="7" type="ORF">CPBP_00007</name>
</gene>
<keyword evidence="3 6" id="KW-0808">Transferase</keyword>
<keyword evidence="8" id="KW-1185">Reference proteome</keyword>
<dbReference type="AlphaFoldDB" id="A0A7L9RRM6"/>
<reference evidence="7 8" key="1">
    <citation type="submission" date="2020-06" db="EMBL/GenBank/DDBJ databases">
        <title>The endosymbiont of the kinetoplastid Bodo saltans is a Paracaedibacter-like alpha-proteobacterium possessing a putative toxin-antitoxin system.</title>
        <authorList>
            <person name="Midha S."/>
            <person name="Rigden D.J."/>
            <person name="Siozios S."/>
            <person name="Hurst G.D.D."/>
            <person name="Jackson A.P."/>
        </authorList>
    </citation>
    <scope>NUCLEOTIDE SEQUENCE [LARGE SCALE GENOMIC DNA]</scope>
    <source>
        <strain evidence="7">Lake Konstanz</strain>
    </source>
</reference>
<dbReference type="CDD" id="cd00685">
    <property type="entry name" value="Trans_IPPS_HT"/>
    <property type="match status" value="1"/>
</dbReference>
<dbReference type="PROSITE" id="PS00723">
    <property type="entry name" value="POLYPRENYL_SYNTHASE_1"/>
    <property type="match status" value="1"/>
</dbReference>
<protein>
    <submittedName>
        <fullName evidence="7">All-trans-nonaprenyl-diphosphate synthase (Geranyl-diphosphate specific)</fullName>
        <ecNumber evidence="7">2.5.1.84</ecNumber>
    </submittedName>
</protein>
<keyword evidence="5" id="KW-0460">Magnesium</keyword>
<proteinExistence type="inferred from homology"/>
<evidence type="ECO:0000256" key="1">
    <source>
        <dbReference type="ARBA" id="ARBA00001946"/>
    </source>
</evidence>
<comment type="similarity">
    <text evidence="2 6">Belongs to the FPP/GGPP synthase family.</text>
</comment>
<dbReference type="InterPro" id="IPR000092">
    <property type="entry name" value="Polyprenyl_synt"/>
</dbReference>
<name>A0A7L9RRM6_9PROT</name>
<dbReference type="SFLD" id="SFLDS00005">
    <property type="entry name" value="Isoprenoid_Synthase_Type_I"/>
    <property type="match status" value="1"/>
</dbReference>
<dbReference type="Pfam" id="PF00348">
    <property type="entry name" value="polyprenyl_synt"/>
    <property type="match status" value="1"/>
</dbReference>
<accession>A0A7L9RRM6</accession>
<dbReference type="GO" id="GO:0008299">
    <property type="term" value="P:isoprenoid biosynthetic process"/>
    <property type="evidence" value="ECO:0007669"/>
    <property type="project" value="InterPro"/>
</dbReference>
<evidence type="ECO:0000256" key="3">
    <source>
        <dbReference type="ARBA" id="ARBA00022679"/>
    </source>
</evidence>
<evidence type="ECO:0000256" key="2">
    <source>
        <dbReference type="ARBA" id="ARBA00006706"/>
    </source>
</evidence>
<evidence type="ECO:0000256" key="5">
    <source>
        <dbReference type="ARBA" id="ARBA00022842"/>
    </source>
</evidence>
<dbReference type="Proteomes" id="UP000594001">
    <property type="component" value="Chromosome"/>
</dbReference>
<dbReference type="PANTHER" id="PTHR12001">
    <property type="entry name" value="GERANYLGERANYL PYROPHOSPHATE SYNTHASE"/>
    <property type="match status" value="1"/>
</dbReference>
<sequence>MLISTSIAVRQDLNPLSELAFLFADKIKCVDTILQENAYSEVSVLPLISSHIIESGGKRIRPLLTLAAAQLCGEIDERAVTMAACVEFLHTATLLHDDVVDESLLRRGKPTAHTLWGNQMSVLTGDFLFAKLFQLLVQEGSLDILNLFVQTTQKIIEGEVLQISAKATTFVSREDYFGIIQSKTAVLFESALELGGLVAKGTVDQIAGLKSYAHNLGMSFQLIDDVLDYTADEAGLGKPIGNDFFEGQVTLPLIVLLERMAGVSRSLERLQETIVKINRDQADLNWVQILLSEYAVIPTIKTLAEEYAAKARDALDVFSDSRLKDVLMQLTHFVINRCN</sequence>
<evidence type="ECO:0000313" key="7">
    <source>
        <dbReference type="EMBL" id="QOL19260.1"/>
    </source>
</evidence>